<name>A0ABV7Z088_9BACT</name>
<feature type="signal peptide" evidence="1">
    <location>
        <begin position="1"/>
        <end position="19"/>
    </location>
</feature>
<dbReference type="Gene3D" id="2.60.40.10">
    <property type="entry name" value="Immunoglobulins"/>
    <property type="match status" value="1"/>
</dbReference>
<accession>A0ABV7Z088</accession>
<dbReference type="Proteomes" id="UP001595616">
    <property type="component" value="Unassembled WGS sequence"/>
</dbReference>
<evidence type="ECO:0000313" key="2">
    <source>
        <dbReference type="EMBL" id="MFC3812864.1"/>
    </source>
</evidence>
<keyword evidence="1" id="KW-0732">Signal</keyword>
<dbReference type="InterPro" id="IPR013783">
    <property type="entry name" value="Ig-like_fold"/>
</dbReference>
<sequence>MKRVFFLFFFLIGLSEVHAQQVNVNPSIVNFNVGNVGASETKVVTITNNSSKSQSFEVSLGDWNRNPDGSHEYFAPGTKPFSCSSWITLSSNFIEIPAGQKGEILITMQAPTDPAQLEKMKWAMLFVQGAQIKKELVGGQNEAKAAVQEILRMGIHLYQTPPSLFESSARTLNLNPNKENSKVYDFEIENIGKTMITGRAHMEITNLSNSEEVITPVVDFPVFPGGKRVVKLEMPNELKKGKYSILAVLDYGINNPLEAIEKTIEVK</sequence>
<evidence type="ECO:0008006" key="4">
    <source>
        <dbReference type="Google" id="ProtNLM"/>
    </source>
</evidence>
<comment type="caution">
    <text evidence="2">The sequence shown here is derived from an EMBL/GenBank/DDBJ whole genome shotgun (WGS) entry which is preliminary data.</text>
</comment>
<organism evidence="2 3">
    <name type="scientific">Lacihabitans lacunae</name>
    <dbReference type="NCBI Taxonomy" id="1028214"/>
    <lineage>
        <taxon>Bacteria</taxon>
        <taxon>Pseudomonadati</taxon>
        <taxon>Bacteroidota</taxon>
        <taxon>Cytophagia</taxon>
        <taxon>Cytophagales</taxon>
        <taxon>Leadbetterellaceae</taxon>
        <taxon>Lacihabitans</taxon>
    </lineage>
</organism>
<reference evidence="3" key="1">
    <citation type="journal article" date="2019" name="Int. J. Syst. Evol. Microbiol.">
        <title>The Global Catalogue of Microorganisms (GCM) 10K type strain sequencing project: providing services to taxonomists for standard genome sequencing and annotation.</title>
        <authorList>
            <consortium name="The Broad Institute Genomics Platform"/>
            <consortium name="The Broad Institute Genome Sequencing Center for Infectious Disease"/>
            <person name="Wu L."/>
            <person name="Ma J."/>
        </authorList>
    </citation>
    <scope>NUCLEOTIDE SEQUENCE [LARGE SCALE GENOMIC DNA]</scope>
    <source>
        <strain evidence="3">CECT 7956</strain>
    </source>
</reference>
<evidence type="ECO:0000256" key="1">
    <source>
        <dbReference type="SAM" id="SignalP"/>
    </source>
</evidence>
<proteinExistence type="predicted"/>
<keyword evidence="3" id="KW-1185">Reference proteome</keyword>
<feature type="chain" id="PRO_5046831059" description="Molecular chaperone" evidence="1">
    <location>
        <begin position="20"/>
        <end position="267"/>
    </location>
</feature>
<gene>
    <name evidence="2" type="ORF">ACFOOI_19530</name>
</gene>
<dbReference type="RefSeq" id="WP_379839770.1">
    <property type="nucleotide sequence ID" value="NZ_JBHRYQ010000001.1"/>
</dbReference>
<protein>
    <recommendedName>
        <fullName evidence="4">Molecular chaperone</fullName>
    </recommendedName>
</protein>
<dbReference type="EMBL" id="JBHRYQ010000001">
    <property type="protein sequence ID" value="MFC3812864.1"/>
    <property type="molecule type" value="Genomic_DNA"/>
</dbReference>
<evidence type="ECO:0000313" key="3">
    <source>
        <dbReference type="Proteomes" id="UP001595616"/>
    </source>
</evidence>